<keyword evidence="3" id="KW-1185">Reference proteome</keyword>
<evidence type="ECO:0000313" key="3">
    <source>
        <dbReference type="Proteomes" id="UP000051952"/>
    </source>
</evidence>
<name>A0A0S4KNZ3_BODSA</name>
<feature type="chain" id="PRO_5006623450" description="Membrane-associated protein" evidence="1">
    <location>
        <begin position="27"/>
        <end position="845"/>
    </location>
</feature>
<dbReference type="VEuPathDB" id="TriTrypDB:BSAL_08455"/>
<evidence type="ECO:0000256" key="1">
    <source>
        <dbReference type="SAM" id="SignalP"/>
    </source>
</evidence>
<feature type="signal peptide" evidence="1">
    <location>
        <begin position="1"/>
        <end position="26"/>
    </location>
</feature>
<organism evidence="2 3">
    <name type="scientific">Bodo saltans</name>
    <name type="common">Flagellated protozoan</name>
    <dbReference type="NCBI Taxonomy" id="75058"/>
    <lineage>
        <taxon>Eukaryota</taxon>
        <taxon>Discoba</taxon>
        <taxon>Euglenozoa</taxon>
        <taxon>Kinetoplastea</taxon>
        <taxon>Metakinetoplastina</taxon>
        <taxon>Eubodonida</taxon>
        <taxon>Bodonidae</taxon>
        <taxon>Bodo</taxon>
    </lineage>
</organism>
<proteinExistence type="predicted"/>
<protein>
    <recommendedName>
        <fullName evidence="4">Membrane-associated protein</fullName>
    </recommendedName>
</protein>
<dbReference type="OrthoDB" id="18487at2759"/>
<accession>A0A0S4KNZ3</accession>
<dbReference type="AlphaFoldDB" id="A0A0S4KNZ3"/>
<evidence type="ECO:0000313" key="2">
    <source>
        <dbReference type="EMBL" id="CUI14621.1"/>
    </source>
</evidence>
<evidence type="ECO:0008006" key="4">
    <source>
        <dbReference type="Google" id="ProtNLM"/>
    </source>
</evidence>
<reference evidence="3" key="1">
    <citation type="submission" date="2015-09" db="EMBL/GenBank/DDBJ databases">
        <authorList>
            <consortium name="Pathogen Informatics"/>
        </authorList>
    </citation>
    <scope>NUCLEOTIDE SEQUENCE [LARGE SCALE GENOMIC DNA]</scope>
    <source>
        <strain evidence="3">Lake Konstanz</strain>
    </source>
</reference>
<dbReference type="OMA" id="CHIVEYR"/>
<dbReference type="Proteomes" id="UP000051952">
    <property type="component" value="Unassembled WGS sequence"/>
</dbReference>
<keyword evidence="1" id="KW-0732">Signal</keyword>
<dbReference type="EMBL" id="CYKH01001435">
    <property type="protein sequence ID" value="CUI14621.1"/>
    <property type="molecule type" value="Genomic_DNA"/>
</dbReference>
<sequence length="845" mass="92513">MSALQFQFGVCLVIAIDLSIVLAVLASDGLPPSSSSSSSSSGTTTKQFKIKGYTTTYQYSQRTGGSTTSTPSWAVYDMQERSNRTRSSASNYDDNAIFDAIDVDGDVPFTAPFYQLDAASWYISSNGFLSPLRDAMCGYFCTGYSDAYSGSYQVSSSYNNGGGDWPAIQLYTCDLNPSSTSQSTGGVYKHILNKSYDGSMMRVALVEFVNIHLYSESIATVQNQNLTAQVEIWENGTIILRYASTYTIAVLASMSIPPGANLIWSFKQRTLSSLYSPNVMSARVPIAIRFDPVLDTCNQFDSCELCTGAVNSSRSSQIGCSWCGATRLCTNTSLITEYCSTSDTNECTLPEAPAAQLFYSVDQLVPSIDDDVWNDTYFGTNFAPPAPSLYSRGNWSLTSSVPITVAFRNWTGGQRFPIFYDPPVWNTSAGNRRLLDTMYITGQGAITFAAPSLLCSSQSLGYCQDGGYTYALVNVAAPNFISSSTSFDYGVLPERPIGAYMCGPAAASLNGNTTCPVAVYINVINLRKYWRNLPPSPQQWNFSILLDVQGRIAVHYHRRGNTGAVEPLVTYPKADFGLFRNGSTDGSSLDISWTTMTTGTTLVFTPQKSCDDCGIFFFFASLSLPWVQHQRRLLRVWRVKCATDRGWSGTNCTTWVDPCQALSLDGCPICTAYRNITCRYCSSLNVCVADPTQKGVGTSWNSTYSSCSPYLTYNQTSCTVIVQTSAPQGVLAVMRGRPHAKRCWHLLEQHVLFVFPVPYLQPNVVHSHCADQCSSRCACGGCGSDVIWGDRHHCLLQHDCHLHLPSTQAESPSLQSCHRRAKLSFCEARQGGGSDGETPDTRPLW</sequence>
<gene>
    <name evidence="2" type="ORF">BSAL_08455</name>
</gene>